<evidence type="ECO:0000313" key="1">
    <source>
        <dbReference type="EMBL" id="PWB68408.1"/>
    </source>
</evidence>
<accession>A0A855X076</accession>
<protein>
    <recommendedName>
        <fullName evidence="3">DUF4878 domain-containing protein</fullName>
    </recommendedName>
</protein>
<organism evidence="1 2">
    <name type="scientific">candidate division GN15 bacterium</name>
    <dbReference type="NCBI Taxonomy" id="2072418"/>
    <lineage>
        <taxon>Bacteria</taxon>
        <taxon>candidate division GN15</taxon>
    </lineage>
</organism>
<name>A0A855X076_9BACT</name>
<evidence type="ECO:0000313" key="2">
    <source>
        <dbReference type="Proteomes" id="UP000250918"/>
    </source>
</evidence>
<proteinExistence type="predicted"/>
<dbReference type="InterPro" id="IPR032710">
    <property type="entry name" value="NTF2-like_dom_sf"/>
</dbReference>
<dbReference type="EMBL" id="PQAP01000202">
    <property type="protein sequence ID" value="PWB68408.1"/>
    <property type="molecule type" value="Genomic_DNA"/>
</dbReference>
<reference evidence="1 2" key="1">
    <citation type="journal article" date="2018" name="ISME J.">
        <title>A methanotrophic archaeon couples anaerobic oxidation of methane to Fe(III) reduction.</title>
        <authorList>
            <person name="Cai C."/>
            <person name="Leu A.O."/>
            <person name="Xie G.J."/>
            <person name="Guo J."/>
            <person name="Feng Y."/>
            <person name="Zhao J.X."/>
            <person name="Tyson G.W."/>
            <person name="Yuan Z."/>
            <person name="Hu S."/>
        </authorList>
    </citation>
    <scope>NUCLEOTIDE SEQUENCE [LARGE SCALE GENOMIC DNA]</scope>
    <source>
        <strain evidence="1">FeB_12</strain>
    </source>
</reference>
<sequence length="149" mass="16596">MKARAVGVWVALGLVGLMSGCSSDNQSDPRQVVISFFGAMERNDQAALAHLLDLASLMKNTTSDYAVSTDQPRVFTNPQEILNDLTNDGLTKTRWFSMQRIINNASVIGETATVEVTFVDKQNSIGYRTNFGLRKLNGQWRIYSFKTLQ</sequence>
<gene>
    <name evidence="1" type="ORF">C3F09_11685</name>
</gene>
<evidence type="ECO:0008006" key="3">
    <source>
        <dbReference type="Google" id="ProtNLM"/>
    </source>
</evidence>
<dbReference type="PROSITE" id="PS51257">
    <property type="entry name" value="PROKAR_LIPOPROTEIN"/>
    <property type="match status" value="1"/>
</dbReference>
<dbReference type="SUPFAM" id="SSF54427">
    <property type="entry name" value="NTF2-like"/>
    <property type="match status" value="1"/>
</dbReference>
<dbReference type="Proteomes" id="UP000250918">
    <property type="component" value="Unassembled WGS sequence"/>
</dbReference>
<comment type="caution">
    <text evidence="1">The sequence shown here is derived from an EMBL/GenBank/DDBJ whole genome shotgun (WGS) entry which is preliminary data.</text>
</comment>
<dbReference type="Gene3D" id="3.10.450.50">
    <property type="match status" value="1"/>
</dbReference>
<dbReference type="AlphaFoldDB" id="A0A855X076"/>